<gene>
    <name evidence="5" type="ORF">SAMN04489713_102223</name>
</gene>
<protein>
    <submittedName>
        <fullName evidence="5">Glycosyltransferase involved in cell wall bisynthesis</fullName>
    </submittedName>
</protein>
<feature type="domain" description="Glycosyltransferase subfamily 4-like N-terminal" evidence="4">
    <location>
        <begin position="86"/>
        <end position="172"/>
    </location>
</feature>
<dbReference type="InterPro" id="IPR028098">
    <property type="entry name" value="Glyco_trans_4-like_N"/>
</dbReference>
<dbReference type="CDD" id="cd03801">
    <property type="entry name" value="GT4_PimA-like"/>
    <property type="match status" value="1"/>
</dbReference>
<dbReference type="PANTHER" id="PTHR12526:SF510">
    <property type="entry name" value="D-INOSITOL 3-PHOSPHATE GLYCOSYLTRANSFERASE"/>
    <property type="match status" value="1"/>
</dbReference>
<dbReference type="Gene3D" id="3.40.50.2000">
    <property type="entry name" value="Glycogen Phosphorylase B"/>
    <property type="match status" value="2"/>
</dbReference>
<name>A0A1I4ZJR5_9ACTN</name>
<evidence type="ECO:0000259" key="3">
    <source>
        <dbReference type="Pfam" id="PF00534"/>
    </source>
</evidence>
<dbReference type="STRING" id="1993.SAMN04489713_102223"/>
<dbReference type="Pfam" id="PF00534">
    <property type="entry name" value="Glycos_transf_1"/>
    <property type="match status" value="1"/>
</dbReference>
<evidence type="ECO:0000313" key="5">
    <source>
        <dbReference type="EMBL" id="SFN50209.1"/>
    </source>
</evidence>
<evidence type="ECO:0000259" key="4">
    <source>
        <dbReference type="Pfam" id="PF13439"/>
    </source>
</evidence>
<feature type="domain" description="Glycosyl transferase family 1" evidence="3">
    <location>
        <begin position="185"/>
        <end position="343"/>
    </location>
</feature>
<keyword evidence="6" id="KW-1185">Reference proteome</keyword>
<dbReference type="Proteomes" id="UP000183413">
    <property type="component" value="Unassembled WGS sequence"/>
</dbReference>
<dbReference type="EMBL" id="FOVH01000002">
    <property type="protein sequence ID" value="SFN50209.1"/>
    <property type="molecule type" value="Genomic_DNA"/>
</dbReference>
<proteinExistence type="predicted"/>
<dbReference type="RefSeq" id="WP_337959899.1">
    <property type="nucleotide sequence ID" value="NZ_FOVH01000002.1"/>
</dbReference>
<dbReference type="InterPro" id="IPR001296">
    <property type="entry name" value="Glyco_trans_1"/>
</dbReference>
<dbReference type="GO" id="GO:0016757">
    <property type="term" value="F:glycosyltransferase activity"/>
    <property type="evidence" value="ECO:0007669"/>
    <property type="project" value="UniProtKB-KW"/>
</dbReference>
<evidence type="ECO:0000313" key="6">
    <source>
        <dbReference type="Proteomes" id="UP000183413"/>
    </source>
</evidence>
<dbReference type="PANTHER" id="PTHR12526">
    <property type="entry name" value="GLYCOSYLTRANSFERASE"/>
    <property type="match status" value="1"/>
</dbReference>
<organism evidence="5 6">
    <name type="scientific">Actinomadura madurae</name>
    <dbReference type="NCBI Taxonomy" id="1993"/>
    <lineage>
        <taxon>Bacteria</taxon>
        <taxon>Bacillati</taxon>
        <taxon>Actinomycetota</taxon>
        <taxon>Actinomycetes</taxon>
        <taxon>Streptosporangiales</taxon>
        <taxon>Thermomonosporaceae</taxon>
        <taxon>Actinomadura</taxon>
    </lineage>
</organism>
<dbReference type="eggNOG" id="COG0438">
    <property type="taxonomic scope" value="Bacteria"/>
</dbReference>
<keyword evidence="2 5" id="KW-0808">Transferase</keyword>
<evidence type="ECO:0000256" key="1">
    <source>
        <dbReference type="ARBA" id="ARBA00022676"/>
    </source>
</evidence>
<accession>A0A1I4ZJR5</accession>
<reference evidence="5 6" key="1">
    <citation type="submission" date="2016-10" db="EMBL/GenBank/DDBJ databases">
        <authorList>
            <person name="de Groot N.N."/>
        </authorList>
    </citation>
    <scope>NUCLEOTIDE SEQUENCE [LARGE SCALE GENOMIC DNA]</scope>
    <source>
        <strain evidence="5 6">DSM 43067</strain>
    </source>
</reference>
<dbReference type="AlphaFoldDB" id="A0A1I4ZJR5"/>
<keyword evidence="1" id="KW-0328">Glycosyltransferase</keyword>
<sequence length="370" mass="38643">MTVNEAAAKPAGRAGAREICVVVPGDIDEAGNPSGGNRYDRRVCDELVKSGRPVRELAVAGTWPRPGETARTELAEALAALPDDSVVLLDGLVACGVPGIVVPEARRLRLAVLVHLPLADEPGQADLNAGERSVLEAAGAVIATSPWAKDHLIAHHGLEPSRVHAVPPGTDPAPLAAGTDGAGRLLCVASVTPRKGHDVLVEALADVAHLPWHCQCAGPLGRDSGHVATVRRLIGGHRLDDRVELAGPLTGAPLDDAYAAADLLVLASRAETFGMVVTEALARGIPVVATAVDGVPDTVGWDPVGAVPGMLVPPDDPAALATALRRWLVEPELRGRLRAAARLRRGMLPGWDDTARRLATVLTRLRREAR</sequence>
<evidence type="ECO:0000256" key="2">
    <source>
        <dbReference type="ARBA" id="ARBA00022679"/>
    </source>
</evidence>
<dbReference type="InParanoid" id="A0A1I4ZJR5"/>
<dbReference type="Pfam" id="PF13439">
    <property type="entry name" value="Glyco_transf_4"/>
    <property type="match status" value="1"/>
</dbReference>
<dbReference type="SUPFAM" id="SSF53756">
    <property type="entry name" value="UDP-Glycosyltransferase/glycogen phosphorylase"/>
    <property type="match status" value="1"/>
</dbReference>